<dbReference type="InterPro" id="IPR036849">
    <property type="entry name" value="Enolase-like_C_sf"/>
</dbReference>
<evidence type="ECO:0000313" key="5">
    <source>
        <dbReference type="Proteomes" id="UP001219901"/>
    </source>
</evidence>
<reference evidence="5" key="3">
    <citation type="submission" date="2023-06" db="EMBL/GenBank/DDBJ databases">
        <title>Pangenomics reveal diversification of enzyme families and niche specialization in globally abundant SAR202 bacteria.</title>
        <authorList>
            <person name="Saw J.H.W."/>
        </authorList>
    </citation>
    <scope>NUCLEOTIDE SEQUENCE [LARGE SCALE GENOMIC DNA]</scope>
    <source>
        <strain evidence="5">JH1073</strain>
    </source>
</reference>
<dbReference type="EMBL" id="CP046147">
    <property type="protein sequence ID" value="WFG39248.1"/>
    <property type="molecule type" value="Genomic_DNA"/>
</dbReference>
<dbReference type="CDD" id="cd03316">
    <property type="entry name" value="MR_like"/>
    <property type="match status" value="1"/>
</dbReference>
<accession>A0AAJ6CSG5</accession>
<dbReference type="InterPro" id="IPR034593">
    <property type="entry name" value="DgoD-like"/>
</dbReference>
<evidence type="ECO:0000313" key="6">
    <source>
        <dbReference type="Proteomes" id="UP001321249"/>
    </source>
</evidence>
<feature type="domain" description="Mandelate racemase/muconate lactonizing enzyme C-terminal" evidence="2">
    <location>
        <begin position="143"/>
        <end position="273"/>
    </location>
</feature>
<protein>
    <submittedName>
        <fullName evidence="4">Mandelate racemase/muconate lactonizing enzyme family protein</fullName>
    </submittedName>
</protein>
<dbReference type="SUPFAM" id="SSF54826">
    <property type="entry name" value="Enolase N-terminal domain-like"/>
    <property type="match status" value="1"/>
</dbReference>
<reference evidence="4" key="2">
    <citation type="journal article" date="2023" name="Nat. Commun.">
        <title>Cultivation of marine bacteria of the SAR202 clade.</title>
        <authorList>
            <person name="Lim Y."/>
            <person name="Seo J.H."/>
            <person name="Giovannoni S.J."/>
            <person name="Kang I."/>
            <person name="Cho J.C."/>
        </authorList>
    </citation>
    <scope>NUCLEOTIDE SEQUENCE</scope>
    <source>
        <strain evidence="4">JH1073</strain>
    </source>
</reference>
<organism evidence="4 5">
    <name type="scientific">Candidatus Lucifugimonas marina</name>
    <dbReference type="NCBI Taxonomy" id="3038979"/>
    <lineage>
        <taxon>Bacteria</taxon>
        <taxon>Bacillati</taxon>
        <taxon>Chloroflexota</taxon>
        <taxon>Dehalococcoidia</taxon>
        <taxon>SAR202 cluster</taxon>
        <taxon>Candidatus Lucifugimonadales</taxon>
        <taxon>Candidatus Lucifugimonadaceae</taxon>
        <taxon>Candidatus Lucifugimonas</taxon>
    </lineage>
</organism>
<dbReference type="SFLD" id="SFLDG00179">
    <property type="entry name" value="mandelate_racemase"/>
    <property type="match status" value="1"/>
</dbReference>
<dbReference type="SUPFAM" id="SSF51604">
    <property type="entry name" value="Enolase C-terminal domain-like"/>
    <property type="match status" value="1"/>
</dbReference>
<sequence>MADQNTSAVDQVKTSSSPSDLRITDMRIAVVGGGGWRWPIIKLETNQGLVGWGEVRDGASARYALMLKSRLLGENPCDIDRLFQKIKPFGGHGRLGGGVCGVEMALCDVAGKAFGVPAYMFAGGKYRDDKVKVYADTPLKKDPEEMGKMLKGRMDRGFEFLKMDIGTWIAEEVEGGVINKKISKESNTLMHPFTGIQVTDYGISKMQEYVGAVRDVIGYEIPLASDHFGHMGVENAIRIGKALDQFTLAWYEDMIPWQFVDQWQALKAGVDTPVCTGEDIYCLEGFKPLVDARAISVAHPDLATSGGIIETKRIADYCRDAGIGVALHQAGSPVVAMANAHSAMAMENFIALEMHSVDNPWWNDIVDLVGQEGDVIKDGYVTVTDAPGLGLEVNEEAVAENLAKASETRAGVYPAGAFEDSSEWDELDAHDRVWS</sequence>
<dbReference type="InterPro" id="IPR013341">
    <property type="entry name" value="Mandelate_racemase_N_dom"/>
</dbReference>
<proteinExistence type="predicted"/>
<dbReference type="PANTHER" id="PTHR48080">
    <property type="entry name" value="D-GALACTONATE DEHYDRATASE-RELATED"/>
    <property type="match status" value="1"/>
</dbReference>
<evidence type="ECO:0000259" key="2">
    <source>
        <dbReference type="SMART" id="SM00922"/>
    </source>
</evidence>
<dbReference type="SMART" id="SM00922">
    <property type="entry name" value="MR_MLE"/>
    <property type="match status" value="1"/>
</dbReference>
<name>A0AAJ6CSG5_9CHLR</name>
<evidence type="ECO:0000256" key="1">
    <source>
        <dbReference type="ARBA" id="ARBA00023239"/>
    </source>
</evidence>
<dbReference type="PANTHER" id="PTHR48080:SF2">
    <property type="entry name" value="D-GALACTONATE DEHYDRATASE"/>
    <property type="match status" value="1"/>
</dbReference>
<dbReference type="AlphaFoldDB" id="A0AAJ6CSG5"/>
<dbReference type="Proteomes" id="UP001219901">
    <property type="component" value="Chromosome"/>
</dbReference>
<evidence type="ECO:0000313" key="4">
    <source>
        <dbReference type="EMBL" id="WFG39248.1"/>
    </source>
</evidence>
<evidence type="ECO:0000313" key="3">
    <source>
        <dbReference type="EMBL" id="MDG0866023.1"/>
    </source>
</evidence>
<reference evidence="5 6" key="1">
    <citation type="submission" date="2019-11" db="EMBL/GenBank/DDBJ databases">
        <authorList>
            <person name="Cho J.-C."/>
        </authorList>
    </citation>
    <scope>NUCLEOTIDE SEQUENCE [LARGE SCALE GENOMIC DNA]</scope>
    <source>
        <strain evidence="4 5">JH1073</strain>
        <strain evidence="3 6">JH702</strain>
    </source>
</reference>
<dbReference type="Proteomes" id="UP001321249">
    <property type="component" value="Unassembled WGS sequence"/>
</dbReference>
<dbReference type="Gene3D" id="3.30.390.10">
    <property type="entry name" value="Enolase-like, N-terminal domain"/>
    <property type="match status" value="1"/>
</dbReference>
<dbReference type="GO" id="GO:0016829">
    <property type="term" value="F:lyase activity"/>
    <property type="evidence" value="ECO:0007669"/>
    <property type="project" value="UniProtKB-KW"/>
</dbReference>
<dbReference type="SFLD" id="SFLDS00001">
    <property type="entry name" value="Enolase"/>
    <property type="match status" value="1"/>
</dbReference>
<dbReference type="RefSeq" id="WP_342822751.1">
    <property type="nucleotide sequence ID" value="NZ_CP046146.1"/>
</dbReference>
<dbReference type="InterPro" id="IPR029065">
    <property type="entry name" value="Enolase_C-like"/>
</dbReference>
<gene>
    <name evidence="3" type="ORF">GKO46_02930</name>
    <name evidence="4" type="ORF">GKO48_06330</name>
</gene>
<dbReference type="Pfam" id="PF13378">
    <property type="entry name" value="MR_MLE_C"/>
    <property type="match status" value="1"/>
</dbReference>
<dbReference type="Pfam" id="PF02746">
    <property type="entry name" value="MR_MLE_N"/>
    <property type="match status" value="1"/>
</dbReference>
<dbReference type="Gene3D" id="3.20.20.120">
    <property type="entry name" value="Enolase-like C-terminal domain"/>
    <property type="match status" value="1"/>
</dbReference>
<keyword evidence="5" id="KW-1185">Reference proteome</keyword>
<dbReference type="InterPro" id="IPR013342">
    <property type="entry name" value="Mandelate_racemase_C"/>
</dbReference>
<dbReference type="EMBL" id="WMBE01000001">
    <property type="protein sequence ID" value="MDG0866023.1"/>
    <property type="molecule type" value="Genomic_DNA"/>
</dbReference>
<dbReference type="InterPro" id="IPR029017">
    <property type="entry name" value="Enolase-like_N"/>
</dbReference>
<keyword evidence="1" id="KW-0456">Lyase</keyword>